<gene>
    <name evidence="1" type="ORF">K1T71_008462</name>
</gene>
<evidence type="ECO:0000313" key="1">
    <source>
        <dbReference type="EMBL" id="KAJ0176288.1"/>
    </source>
</evidence>
<sequence length="535" mass="61541">MAEETDFNDIIESIFLTEEKAYQESYKEGFKTGSESGNPEAYHLGYHKGAELGRELGYYLGIVTYHIKLNETQDPKYPDKIINQLTKLKELIDAFPRNNSEDHDLLGMTENIRAQYKKTYGSELAKWITNVKAHCISVDNDYCLSPQMLQTRIESWHGEVLPEIKVKEFMTSKKSYEVQTMSRLVASLHKAVKATCCVEAGGGRGYLPVALCLGYNIPSLTVDCDEKTLNSAMERVKIIQKQWHVIAKRIKDGNEERISEGINRNLHRFAKSFITKDTKLSTLVREKFPEYSNEDVKILLTGLHTCGNLGPDSLRIFAHQPWTAGVFNVPCCYHLLTEEIDADMFDVFEKNYGSGGSGQGFPMSEYLRGYNLGRNARMLAAQSIDRVVSQRQLPSESLLYRALLQVIIKDHLPDHKVTEGKLKRVASKCNNFEQYFKMADDILNLNLFNRLPANYFIDIKTKMAEEWKRLVLFYLIRLCLAQVIEVFHHNNNITLMHFVKLHAYNNRKNMIENELLITKKYRECVLVLLYVSNVK</sequence>
<accession>A0ACC1CXB6</accession>
<organism evidence="1 2">
    <name type="scientific">Dendrolimus kikuchii</name>
    <dbReference type="NCBI Taxonomy" id="765133"/>
    <lineage>
        <taxon>Eukaryota</taxon>
        <taxon>Metazoa</taxon>
        <taxon>Ecdysozoa</taxon>
        <taxon>Arthropoda</taxon>
        <taxon>Hexapoda</taxon>
        <taxon>Insecta</taxon>
        <taxon>Pterygota</taxon>
        <taxon>Neoptera</taxon>
        <taxon>Endopterygota</taxon>
        <taxon>Lepidoptera</taxon>
        <taxon>Glossata</taxon>
        <taxon>Ditrysia</taxon>
        <taxon>Bombycoidea</taxon>
        <taxon>Lasiocampidae</taxon>
        <taxon>Dendrolimus</taxon>
    </lineage>
</organism>
<protein>
    <submittedName>
        <fullName evidence="1">Uncharacterized protein</fullName>
    </submittedName>
</protein>
<comment type="caution">
    <text evidence="1">The sequence shown here is derived from an EMBL/GenBank/DDBJ whole genome shotgun (WGS) entry which is preliminary data.</text>
</comment>
<name>A0ACC1CXB6_9NEOP</name>
<dbReference type="Proteomes" id="UP000824533">
    <property type="component" value="Linkage Group LG14"/>
</dbReference>
<evidence type="ECO:0000313" key="2">
    <source>
        <dbReference type="Proteomes" id="UP000824533"/>
    </source>
</evidence>
<dbReference type="EMBL" id="CM034400">
    <property type="protein sequence ID" value="KAJ0176288.1"/>
    <property type="molecule type" value="Genomic_DNA"/>
</dbReference>
<keyword evidence="2" id="KW-1185">Reference proteome</keyword>
<reference evidence="1 2" key="1">
    <citation type="journal article" date="2021" name="Front. Genet.">
        <title>Chromosome-Level Genome Assembly Reveals Significant Gene Expansion in the Toll and IMD Signaling Pathways of Dendrolimus kikuchii.</title>
        <authorList>
            <person name="Zhou J."/>
            <person name="Wu P."/>
            <person name="Xiong Z."/>
            <person name="Liu N."/>
            <person name="Zhao N."/>
            <person name="Ji M."/>
            <person name="Qiu Y."/>
            <person name="Yang B."/>
        </authorList>
    </citation>
    <scope>NUCLEOTIDE SEQUENCE [LARGE SCALE GENOMIC DNA]</scope>
    <source>
        <strain evidence="1">Ann1</strain>
    </source>
</reference>
<proteinExistence type="predicted"/>